<dbReference type="Pfam" id="PF12320">
    <property type="entry name" value="SbcD_C"/>
    <property type="match status" value="1"/>
</dbReference>
<comment type="function">
    <text evidence="7">SbcCD cleaves DNA hairpin structures. These structures can inhibit DNA replication and are intermediates in certain DNA recombination reactions. The complex acts as a 3'-&gt;5' double strand exonuclease that can open hairpins. It also has a 5' single-strand endonuclease activity.</text>
</comment>
<keyword evidence="5 7" id="KW-0378">Hydrolase</keyword>
<comment type="subunit">
    <text evidence="2 7">Heterodimer of SbcC and SbcD.</text>
</comment>
<dbReference type="KEGG" id="sgbi:P3F81_11415"/>
<dbReference type="Gene3D" id="3.60.21.10">
    <property type="match status" value="1"/>
</dbReference>
<evidence type="ECO:0000256" key="7">
    <source>
        <dbReference type="RuleBase" id="RU363069"/>
    </source>
</evidence>
<dbReference type="RefSeq" id="WP_147669654.1">
    <property type="nucleotide sequence ID" value="NZ_CP120678.1"/>
</dbReference>
<dbReference type="InterPro" id="IPR041796">
    <property type="entry name" value="Mre11_N"/>
</dbReference>
<dbReference type="PANTHER" id="PTHR30337">
    <property type="entry name" value="COMPONENT OF ATP-DEPENDENT DSDNA EXONUCLEASE"/>
    <property type="match status" value="1"/>
</dbReference>
<organism evidence="10 11">
    <name type="scientific">Selenobaculum gibii</name>
    <dbReference type="NCBI Taxonomy" id="3054208"/>
    <lineage>
        <taxon>Bacteria</taxon>
        <taxon>Bacillati</taxon>
        <taxon>Bacillota</taxon>
        <taxon>Negativicutes</taxon>
        <taxon>Selenomonadales</taxon>
        <taxon>Selenomonadaceae</taxon>
        <taxon>Selenobaculum</taxon>
    </lineage>
</organism>
<keyword evidence="7" id="KW-0233">DNA recombination</keyword>
<dbReference type="Pfam" id="PF00149">
    <property type="entry name" value="Metallophos"/>
    <property type="match status" value="1"/>
</dbReference>
<protein>
    <recommendedName>
        <fullName evidence="3 7">Nuclease SbcCD subunit D</fullName>
    </recommendedName>
</protein>
<evidence type="ECO:0000313" key="11">
    <source>
        <dbReference type="Proteomes" id="UP001243623"/>
    </source>
</evidence>
<evidence type="ECO:0000256" key="3">
    <source>
        <dbReference type="ARBA" id="ARBA00013365"/>
    </source>
</evidence>
<dbReference type="InterPro" id="IPR004593">
    <property type="entry name" value="SbcD"/>
</dbReference>
<dbReference type="InterPro" id="IPR029052">
    <property type="entry name" value="Metallo-depent_PP-like"/>
</dbReference>
<keyword evidence="7" id="KW-0235">DNA replication</keyword>
<keyword evidence="7" id="KW-0255">Endonuclease</keyword>
<keyword evidence="4 7" id="KW-0540">Nuclease</keyword>
<dbReference type="AlphaFoldDB" id="A0A9Y2AIM5"/>
<evidence type="ECO:0000259" key="9">
    <source>
        <dbReference type="Pfam" id="PF12320"/>
    </source>
</evidence>
<dbReference type="EMBL" id="CP120678">
    <property type="protein sequence ID" value="WIW70476.1"/>
    <property type="molecule type" value="Genomic_DNA"/>
</dbReference>
<name>A0A9Y2AIM5_9FIRM</name>
<sequence>MRFIHTSDWHLGRLFHGQHLTNDQAYVLTQFCDLVEESKAQAVVIAGDIYDRAVPPTDAVELLDDTLAKLVLKAKVPVILIAGNHDSPERINFGSQLLAKQGLYVIGNLTKEILPICLEDRYGEVEFMPFPYAEPALVRAVFGEENLSDANAAMEFLIARSQRFLSAQSRKVAIAHAFIAGGMVSESERTLSVGGSSYVENRLFQPFHYTALGHLHNAQLAGGENIRYSGSLLKYSFDEATQKKGIQIVDMDKDGQVSVETIQLTPKHDVKIIEGDFYTILQNRNLHPSSNDYISVKLSNREPILDVFGQLSEIYPNLMQVERPTLMMDGAFSEKKIDHRKMSENDLFALFYEQVTGESITKEESKVFADNLEELMLVEREVKL</sequence>
<dbReference type="GO" id="GO:0004519">
    <property type="term" value="F:endonuclease activity"/>
    <property type="evidence" value="ECO:0007669"/>
    <property type="project" value="UniProtKB-KW"/>
</dbReference>
<dbReference type="GO" id="GO:0006310">
    <property type="term" value="P:DNA recombination"/>
    <property type="evidence" value="ECO:0007669"/>
    <property type="project" value="UniProtKB-KW"/>
</dbReference>
<dbReference type="PANTHER" id="PTHR30337:SF0">
    <property type="entry name" value="NUCLEASE SBCCD SUBUNIT D"/>
    <property type="match status" value="1"/>
</dbReference>
<keyword evidence="11" id="KW-1185">Reference proteome</keyword>
<dbReference type="SUPFAM" id="SSF56300">
    <property type="entry name" value="Metallo-dependent phosphatases"/>
    <property type="match status" value="1"/>
</dbReference>
<dbReference type="InterPro" id="IPR050535">
    <property type="entry name" value="DNA_Repair-Maintenance_Comp"/>
</dbReference>
<evidence type="ECO:0000256" key="5">
    <source>
        <dbReference type="ARBA" id="ARBA00022801"/>
    </source>
</evidence>
<evidence type="ECO:0000259" key="8">
    <source>
        <dbReference type="Pfam" id="PF00149"/>
    </source>
</evidence>
<keyword evidence="6 7" id="KW-0269">Exonuclease</keyword>
<dbReference type="Proteomes" id="UP001243623">
    <property type="component" value="Chromosome"/>
</dbReference>
<evidence type="ECO:0000313" key="10">
    <source>
        <dbReference type="EMBL" id="WIW70476.1"/>
    </source>
</evidence>
<dbReference type="GO" id="GO:0008408">
    <property type="term" value="F:3'-5' exonuclease activity"/>
    <property type="evidence" value="ECO:0007669"/>
    <property type="project" value="InterPro"/>
</dbReference>
<dbReference type="NCBIfam" id="TIGR00619">
    <property type="entry name" value="sbcd"/>
    <property type="match status" value="1"/>
</dbReference>
<comment type="similarity">
    <text evidence="1 7">Belongs to the SbcD family.</text>
</comment>
<evidence type="ECO:0000256" key="1">
    <source>
        <dbReference type="ARBA" id="ARBA00010555"/>
    </source>
</evidence>
<accession>A0A9Y2AIM5</accession>
<dbReference type="InterPro" id="IPR004843">
    <property type="entry name" value="Calcineurin-like_PHP"/>
</dbReference>
<proteinExistence type="inferred from homology"/>
<evidence type="ECO:0000256" key="2">
    <source>
        <dbReference type="ARBA" id="ARBA00011322"/>
    </source>
</evidence>
<dbReference type="InterPro" id="IPR026843">
    <property type="entry name" value="SbcD_C"/>
</dbReference>
<reference evidence="10" key="1">
    <citation type="submission" date="2023-03" db="EMBL/GenBank/DDBJ databases">
        <title>Selenobaculum gbiensis gen. nov. sp. nov., a new bacterium isolated from the gut microbiota of IBD patient.</title>
        <authorList>
            <person name="Yeo S."/>
            <person name="Park H."/>
            <person name="Huh C.S."/>
        </authorList>
    </citation>
    <scope>NUCLEOTIDE SEQUENCE</scope>
    <source>
        <strain evidence="10">ICN-92133</strain>
    </source>
</reference>
<evidence type="ECO:0000256" key="6">
    <source>
        <dbReference type="ARBA" id="ARBA00022839"/>
    </source>
</evidence>
<dbReference type="CDD" id="cd00840">
    <property type="entry name" value="MPP_Mre11_N"/>
    <property type="match status" value="1"/>
</dbReference>
<gene>
    <name evidence="7" type="primary">sbcD</name>
    <name evidence="10" type="ORF">P3F81_11415</name>
</gene>
<feature type="domain" description="Nuclease SbcCD subunit D C-terminal" evidence="9">
    <location>
        <begin position="267"/>
        <end position="355"/>
    </location>
</feature>
<dbReference type="GO" id="GO:0006260">
    <property type="term" value="P:DNA replication"/>
    <property type="evidence" value="ECO:0007669"/>
    <property type="project" value="UniProtKB-KW"/>
</dbReference>
<feature type="domain" description="Calcineurin-like phosphoesterase" evidence="8">
    <location>
        <begin position="1"/>
        <end position="117"/>
    </location>
</feature>
<evidence type="ECO:0000256" key="4">
    <source>
        <dbReference type="ARBA" id="ARBA00022722"/>
    </source>
</evidence>